<name>A0ABV8SX02_9GAMM</name>
<protein>
    <submittedName>
        <fullName evidence="3">Tetratricopeptide repeat protein</fullName>
    </submittedName>
</protein>
<dbReference type="SUPFAM" id="SSF48452">
    <property type="entry name" value="TPR-like"/>
    <property type="match status" value="1"/>
</dbReference>
<feature type="repeat" description="TPR" evidence="1">
    <location>
        <begin position="105"/>
        <end position="138"/>
    </location>
</feature>
<dbReference type="Proteomes" id="UP001595904">
    <property type="component" value="Unassembled WGS sequence"/>
</dbReference>
<dbReference type="InterPro" id="IPR011990">
    <property type="entry name" value="TPR-like_helical_dom_sf"/>
</dbReference>
<feature type="signal peptide" evidence="2">
    <location>
        <begin position="1"/>
        <end position="23"/>
    </location>
</feature>
<dbReference type="InterPro" id="IPR019734">
    <property type="entry name" value="TPR_rpt"/>
</dbReference>
<dbReference type="PROSITE" id="PS50005">
    <property type="entry name" value="TPR"/>
    <property type="match status" value="1"/>
</dbReference>
<evidence type="ECO:0000256" key="2">
    <source>
        <dbReference type="SAM" id="SignalP"/>
    </source>
</evidence>
<dbReference type="RefSeq" id="WP_380599506.1">
    <property type="nucleotide sequence ID" value="NZ_JBHSDU010000003.1"/>
</dbReference>
<evidence type="ECO:0000313" key="4">
    <source>
        <dbReference type="Proteomes" id="UP001595904"/>
    </source>
</evidence>
<organism evidence="3 4">
    <name type="scientific">Steroidobacter flavus</name>
    <dbReference type="NCBI Taxonomy" id="1842136"/>
    <lineage>
        <taxon>Bacteria</taxon>
        <taxon>Pseudomonadati</taxon>
        <taxon>Pseudomonadota</taxon>
        <taxon>Gammaproteobacteria</taxon>
        <taxon>Steroidobacterales</taxon>
        <taxon>Steroidobacteraceae</taxon>
        <taxon>Steroidobacter</taxon>
    </lineage>
</organism>
<accession>A0ABV8SX02</accession>
<keyword evidence="1" id="KW-0802">TPR repeat</keyword>
<comment type="caution">
    <text evidence="3">The sequence shown here is derived from an EMBL/GenBank/DDBJ whole genome shotgun (WGS) entry which is preliminary data.</text>
</comment>
<evidence type="ECO:0000256" key="1">
    <source>
        <dbReference type="PROSITE-ProRule" id="PRU00339"/>
    </source>
</evidence>
<feature type="chain" id="PRO_5047460539" evidence="2">
    <location>
        <begin position="24"/>
        <end position="220"/>
    </location>
</feature>
<dbReference type="EMBL" id="JBHSDU010000003">
    <property type="protein sequence ID" value="MFC4311295.1"/>
    <property type="molecule type" value="Genomic_DNA"/>
</dbReference>
<evidence type="ECO:0000313" key="3">
    <source>
        <dbReference type="EMBL" id="MFC4311295.1"/>
    </source>
</evidence>
<proteinExistence type="predicted"/>
<keyword evidence="4" id="KW-1185">Reference proteome</keyword>
<dbReference type="Gene3D" id="1.25.40.10">
    <property type="entry name" value="Tetratricopeptide repeat domain"/>
    <property type="match status" value="1"/>
</dbReference>
<reference evidence="4" key="1">
    <citation type="journal article" date="2019" name="Int. J. Syst. Evol. Microbiol.">
        <title>The Global Catalogue of Microorganisms (GCM) 10K type strain sequencing project: providing services to taxonomists for standard genome sequencing and annotation.</title>
        <authorList>
            <consortium name="The Broad Institute Genomics Platform"/>
            <consortium name="The Broad Institute Genome Sequencing Center for Infectious Disease"/>
            <person name="Wu L."/>
            <person name="Ma J."/>
        </authorList>
    </citation>
    <scope>NUCLEOTIDE SEQUENCE [LARGE SCALE GENOMIC DNA]</scope>
    <source>
        <strain evidence="4">CGMCC 1.10759</strain>
    </source>
</reference>
<dbReference type="PROSITE" id="PS50293">
    <property type="entry name" value="TPR_REGION"/>
    <property type="match status" value="1"/>
</dbReference>
<dbReference type="SMART" id="SM00028">
    <property type="entry name" value="TPR"/>
    <property type="match status" value="2"/>
</dbReference>
<sequence length="220" mass="24432">MDRLYRPLAALLWIFATAASVYADGPGAYRPPARSALPPTISELSAIDAYNRGYAAIQRGDHSQALADASHDEKEKADAEHAARDSYKESLGHFKEAVRLDASMHEAYTYLGYANRKLGDYTKSLAAYQQALKINPDYPHAIEYQGQAFLGLNRLDEARFNYLRLYALNKGQAAKLLQAMRAWVAANKNKPIDGVDVSGFSEWVAQRSEATRDDVPSSSW</sequence>
<dbReference type="Pfam" id="PF00515">
    <property type="entry name" value="TPR_1"/>
    <property type="match status" value="1"/>
</dbReference>
<keyword evidence="2" id="KW-0732">Signal</keyword>
<gene>
    <name evidence="3" type="ORF">ACFPN2_19510</name>
</gene>